<dbReference type="Gene3D" id="3.30.460.10">
    <property type="entry name" value="Beta Polymerase, domain 2"/>
    <property type="match status" value="1"/>
</dbReference>
<evidence type="ECO:0000259" key="2">
    <source>
        <dbReference type="Pfam" id="PF22600"/>
    </source>
</evidence>
<evidence type="ECO:0000256" key="1">
    <source>
        <dbReference type="SAM" id="MobiDB-lite"/>
    </source>
</evidence>
<comment type="caution">
    <text evidence="4">The sequence shown here is derived from an EMBL/GenBank/DDBJ whole genome shotgun (WGS) entry which is preliminary data.</text>
</comment>
<dbReference type="Pfam" id="PF26180">
    <property type="entry name" value="PAP-OAS1"/>
    <property type="match status" value="1"/>
</dbReference>
<protein>
    <submittedName>
        <fullName evidence="4">Uncharacterized protein</fullName>
    </submittedName>
</protein>
<dbReference type="Proteomes" id="UP001634393">
    <property type="component" value="Unassembled WGS sequence"/>
</dbReference>
<feature type="domain" description="PAP/OAS1 substrate-binding-related" evidence="3">
    <location>
        <begin position="191"/>
        <end position="382"/>
    </location>
</feature>
<evidence type="ECO:0000313" key="5">
    <source>
        <dbReference type="Proteomes" id="UP001634393"/>
    </source>
</evidence>
<reference evidence="4 5" key="1">
    <citation type="submission" date="2024-12" db="EMBL/GenBank/DDBJ databases">
        <title>The unique morphological basis and parallel evolutionary history of personate flowers in Penstemon.</title>
        <authorList>
            <person name="Depatie T.H."/>
            <person name="Wessinger C.A."/>
        </authorList>
    </citation>
    <scope>NUCLEOTIDE SEQUENCE [LARGE SCALE GENOMIC DNA]</scope>
    <source>
        <strain evidence="4">WTNN_2</strain>
        <tissue evidence="4">Leaf</tissue>
    </source>
</reference>
<evidence type="ECO:0000313" key="4">
    <source>
        <dbReference type="EMBL" id="KAL3818791.1"/>
    </source>
</evidence>
<dbReference type="InterPro" id="IPR058921">
    <property type="entry name" value="PAP/OAS1-rel"/>
</dbReference>
<organism evidence="4 5">
    <name type="scientific">Penstemon smallii</name>
    <dbReference type="NCBI Taxonomy" id="265156"/>
    <lineage>
        <taxon>Eukaryota</taxon>
        <taxon>Viridiplantae</taxon>
        <taxon>Streptophyta</taxon>
        <taxon>Embryophyta</taxon>
        <taxon>Tracheophyta</taxon>
        <taxon>Spermatophyta</taxon>
        <taxon>Magnoliopsida</taxon>
        <taxon>eudicotyledons</taxon>
        <taxon>Gunneridae</taxon>
        <taxon>Pentapetalae</taxon>
        <taxon>asterids</taxon>
        <taxon>lamiids</taxon>
        <taxon>Lamiales</taxon>
        <taxon>Plantaginaceae</taxon>
        <taxon>Cheloneae</taxon>
        <taxon>Penstemon</taxon>
    </lineage>
</organism>
<keyword evidence="5" id="KW-1185">Reference proteome</keyword>
<accession>A0ABD3S2T3</accession>
<proteinExistence type="predicted"/>
<feature type="domain" description="Poly(A) RNA polymerase mitochondrial-like central palm" evidence="2">
    <location>
        <begin position="60"/>
        <end position="179"/>
    </location>
</feature>
<name>A0ABD3S2T3_9LAMI</name>
<dbReference type="EMBL" id="JBJXBP010000007">
    <property type="protein sequence ID" value="KAL3818791.1"/>
    <property type="molecule type" value="Genomic_DNA"/>
</dbReference>
<dbReference type="InterPro" id="IPR054708">
    <property type="entry name" value="MTPAP-like_central"/>
</dbReference>
<feature type="compositionally biased region" description="Polar residues" evidence="1">
    <location>
        <begin position="689"/>
        <end position="703"/>
    </location>
</feature>
<feature type="region of interest" description="Disordered" evidence="1">
    <location>
        <begin position="1"/>
        <end position="42"/>
    </location>
</feature>
<dbReference type="Gene3D" id="1.10.1410.10">
    <property type="match status" value="1"/>
</dbReference>
<dbReference type="CDD" id="cd05402">
    <property type="entry name" value="NT_PAP_TUTase"/>
    <property type="match status" value="1"/>
</dbReference>
<dbReference type="Pfam" id="PF22600">
    <property type="entry name" value="MTPAP-like_central"/>
    <property type="match status" value="1"/>
</dbReference>
<sequence>MSKTHSKSGKPASNHGSDGTEPTDRSGVEVRPVATPTTFSESSPTEIVLNNWATAEEAASEIILKVQPTSVSEDRRRDVIDYVQRLIRNFLGVEVLPYGSVPLKTYLPDGDIDLTAFGVANVEDSLAEDMKFVLENEENNDSEFVVKDVQLIRAEVKIVKCIVQNIVVDISSNQIGGLSTLCFLEKVDRFIGKNHLFKRSIILIKAWCYYESRILGAHHGLISTYALETLVLYIFHLYHSILDGPLSVLYKFLDYFSKFDWETHCVSLNGPIRLSSLPTVVVEMPEDSNGDVLLTSDFLGSCVEMFSVPLRVGDNNLRGFQPKHLNIVDPLKENNNLGRSVSKGNFYRVRSAFTYGARKLRRILLQSENCVANELHKFFSNTTARHGGNHRPDVQDLDQILTCNGSISPTYEENEEYTLATRDSRPISGKLDASSHRFLGDANDLATTGLGGLKISYVPSKHQPPVLNESVDIVGKRPFFAPHEFFVNSKSKSNLKDENLYQDKLAPKQLSSSRDLKHETPESLNSLIDLAGDYDCHFQCLQYSRRCYEYALGWQNGFPNRHHNGFHPIPPLYAMQPLPMPNVAYRLEDIPKPRGTGTYFPNMNQIPPSYRPPAMMGRNKASSSSHYRNGGNMIFTEFQEPPSRPQIPVDKLPIVGNGYHHPKVNGLIIQPEGVVEYGMVGEKSRQEKPVSSSPRTLSESEPTLSREKDRISLRSSSYRLKDEDDFPPLSV</sequence>
<dbReference type="PANTHER" id="PTHR45979:SF2">
    <property type="entry name" value="PAP_OAS1 SUBSTRATE-BINDING DOMAIN SUPERFAMILY"/>
    <property type="match status" value="1"/>
</dbReference>
<dbReference type="InterPro" id="IPR058920">
    <property type="entry name" value="PAP-OAS1-bd-rel"/>
</dbReference>
<dbReference type="SUPFAM" id="SSF81301">
    <property type="entry name" value="Nucleotidyltransferase"/>
    <property type="match status" value="1"/>
</dbReference>
<dbReference type="InterPro" id="IPR043519">
    <property type="entry name" value="NT_sf"/>
</dbReference>
<dbReference type="AlphaFoldDB" id="A0ABD3S2T3"/>
<dbReference type="SUPFAM" id="SSF81631">
    <property type="entry name" value="PAP/OAS1 substrate-binding domain"/>
    <property type="match status" value="1"/>
</dbReference>
<feature type="region of interest" description="Disordered" evidence="1">
    <location>
        <begin position="681"/>
        <end position="731"/>
    </location>
</feature>
<gene>
    <name evidence="4" type="ORF">ACJIZ3_004696</name>
</gene>
<dbReference type="PANTHER" id="PTHR45979">
    <property type="entry name" value="PAP/OAS1 SUBSTRATE-BINDING DOMAIN SUPERFAMILY"/>
    <property type="match status" value="1"/>
</dbReference>
<evidence type="ECO:0000259" key="3">
    <source>
        <dbReference type="Pfam" id="PF26180"/>
    </source>
</evidence>